<evidence type="ECO:0000256" key="4">
    <source>
        <dbReference type="ARBA" id="ARBA00023027"/>
    </source>
</evidence>
<evidence type="ECO:0000313" key="9">
    <source>
        <dbReference type="Proteomes" id="UP001499910"/>
    </source>
</evidence>
<comment type="catalytic activity">
    <reaction evidence="5">
        <text>N,N-dimethyl-1,4-phenylenediamine + anthranilate + 2 NAD(+) = 2-(4-dimethylaminophenyl)diazenylbenzoate + 2 NADH + 2 H(+)</text>
        <dbReference type="Rhea" id="RHEA:55872"/>
        <dbReference type="ChEBI" id="CHEBI:15378"/>
        <dbReference type="ChEBI" id="CHEBI:15783"/>
        <dbReference type="ChEBI" id="CHEBI:16567"/>
        <dbReference type="ChEBI" id="CHEBI:57540"/>
        <dbReference type="ChEBI" id="CHEBI:57945"/>
        <dbReference type="ChEBI" id="CHEBI:71579"/>
        <dbReference type="EC" id="1.7.1.17"/>
    </reaction>
    <physiologicalReaction direction="right-to-left" evidence="5">
        <dbReference type="Rhea" id="RHEA:55874"/>
    </physiologicalReaction>
</comment>
<dbReference type="HAMAP" id="MF_01216">
    <property type="entry name" value="Azoreductase_type1"/>
    <property type="match status" value="1"/>
</dbReference>
<evidence type="ECO:0000256" key="1">
    <source>
        <dbReference type="ARBA" id="ARBA00022630"/>
    </source>
</evidence>
<comment type="function">
    <text evidence="6">Also exhibits azoreductase activity. Catalyzes the reductive cleavage of the azo bond in aromatic azo compounds to the corresponding amines.</text>
</comment>
<comment type="similarity">
    <text evidence="6">Belongs to the azoreductase type 1 family.</text>
</comment>
<dbReference type="EC" id="1.6.5.-" evidence="6"/>
<dbReference type="InterPro" id="IPR023048">
    <property type="entry name" value="NADH:quinone_OxRdtase_FMN_depd"/>
</dbReference>
<evidence type="ECO:0000256" key="3">
    <source>
        <dbReference type="ARBA" id="ARBA00023002"/>
    </source>
</evidence>
<dbReference type="RefSeq" id="WP_259550415.1">
    <property type="nucleotide sequence ID" value="NZ_BAABHW010000002.1"/>
</dbReference>
<feature type="domain" description="Flavodoxin-like fold" evidence="7">
    <location>
        <begin position="4"/>
        <end position="190"/>
    </location>
</feature>
<dbReference type="Proteomes" id="UP001499910">
    <property type="component" value="Unassembled WGS sequence"/>
</dbReference>
<dbReference type="Gene3D" id="3.40.50.360">
    <property type="match status" value="1"/>
</dbReference>
<sequence length="196" mass="20814">MTQTVLRIDASARRQGSISRQLTDSIINRVAPDAEIATRDLADGLPLINEAWVDANFTPADARTPEQRQTLALSDTLVAEVTAADIIVIGLPIYNFGVPATLKAWVDLVARAGVTFRYTEAGPEGLLTGKRAYIAVASGGTEAGSEIDFATGYVRHVLGFIGITDVHFVAADRLMLDAESSMKKANAQVETLGVAA</sequence>
<protein>
    <recommendedName>
        <fullName evidence="6">FMN dependent NADH:quinone oxidoreductase</fullName>
        <ecNumber evidence="6">1.6.5.-</ecNumber>
    </recommendedName>
    <alternativeName>
        <fullName evidence="6">Azo-dye reductase</fullName>
    </alternativeName>
    <alternativeName>
        <fullName evidence="6">FMN-dependent NADH-azo compound oxidoreductase</fullName>
    </alternativeName>
    <alternativeName>
        <fullName evidence="6">FMN-dependent NADH-azoreductase</fullName>
        <ecNumber evidence="6">1.7.1.17</ecNumber>
    </alternativeName>
</protein>
<comment type="caution">
    <text evidence="6">Lacks conserved residue(s) required for the propagation of feature annotation.</text>
</comment>
<reference evidence="9" key="1">
    <citation type="journal article" date="2019" name="Int. J. Syst. Evol. Microbiol.">
        <title>The Global Catalogue of Microorganisms (GCM) 10K type strain sequencing project: providing services to taxonomists for standard genome sequencing and annotation.</title>
        <authorList>
            <consortium name="The Broad Institute Genomics Platform"/>
            <consortium name="The Broad Institute Genome Sequencing Center for Infectious Disease"/>
            <person name="Wu L."/>
            <person name="Ma J."/>
        </authorList>
    </citation>
    <scope>NUCLEOTIDE SEQUENCE [LARGE SCALE GENOMIC DNA]</scope>
    <source>
        <strain evidence="9">JCM 18015</strain>
    </source>
</reference>
<comment type="cofactor">
    <cofactor evidence="6">
        <name>FMN</name>
        <dbReference type="ChEBI" id="CHEBI:58210"/>
    </cofactor>
    <text evidence="6">Binds 1 FMN per subunit.</text>
</comment>
<evidence type="ECO:0000256" key="2">
    <source>
        <dbReference type="ARBA" id="ARBA00022643"/>
    </source>
</evidence>
<accession>A0ABP9LBD0</accession>
<evidence type="ECO:0000313" key="8">
    <source>
        <dbReference type="EMBL" id="GAA5073213.1"/>
    </source>
</evidence>
<dbReference type="EMBL" id="BAABHW010000002">
    <property type="protein sequence ID" value="GAA5073213.1"/>
    <property type="molecule type" value="Genomic_DNA"/>
</dbReference>
<dbReference type="PANTHER" id="PTHR43741:SF2">
    <property type="entry name" value="FMN-DEPENDENT NADH:QUINONE OXIDOREDUCTASE"/>
    <property type="match status" value="1"/>
</dbReference>
<dbReference type="InterPro" id="IPR003680">
    <property type="entry name" value="Flavodoxin_fold"/>
</dbReference>
<comment type="subunit">
    <text evidence="6">Homodimer.</text>
</comment>
<comment type="catalytic activity">
    <reaction evidence="6">
        <text>2 a quinone + NADH + H(+) = 2 a 1,4-benzosemiquinone + NAD(+)</text>
        <dbReference type="Rhea" id="RHEA:65952"/>
        <dbReference type="ChEBI" id="CHEBI:15378"/>
        <dbReference type="ChEBI" id="CHEBI:57540"/>
        <dbReference type="ChEBI" id="CHEBI:57945"/>
        <dbReference type="ChEBI" id="CHEBI:132124"/>
        <dbReference type="ChEBI" id="CHEBI:134225"/>
    </reaction>
</comment>
<evidence type="ECO:0000256" key="5">
    <source>
        <dbReference type="ARBA" id="ARBA00048542"/>
    </source>
</evidence>
<dbReference type="SUPFAM" id="SSF52218">
    <property type="entry name" value="Flavoproteins"/>
    <property type="match status" value="1"/>
</dbReference>
<name>A0ABP9LBD0_9RHOB</name>
<organism evidence="8 9">
    <name type="scientific">[Roseibacterium] beibuensis</name>
    <dbReference type="NCBI Taxonomy" id="1193142"/>
    <lineage>
        <taxon>Bacteria</taxon>
        <taxon>Pseudomonadati</taxon>
        <taxon>Pseudomonadota</taxon>
        <taxon>Alphaproteobacteria</taxon>
        <taxon>Rhodobacterales</taxon>
        <taxon>Roseobacteraceae</taxon>
        <taxon>Roseicyclus</taxon>
    </lineage>
</organism>
<evidence type="ECO:0000256" key="6">
    <source>
        <dbReference type="HAMAP-Rule" id="MF_01216"/>
    </source>
</evidence>
<keyword evidence="3 6" id="KW-0560">Oxidoreductase</keyword>
<dbReference type="Pfam" id="PF02525">
    <property type="entry name" value="Flavodoxin_2"/>
    <property type="match status" value="1"/>
</dbReference>
<feature type="binding site" evidence="6">
    <location>
        <position position="11"/>
    </location>
    <ligand>
        <name>FMN</name>
        <dbReference type="ChEBI" id="CHEBI:58210"/>
    </ligand>
</feature>
<comment type="caution">
    <text evidence="8">The sequence shown here is derived from an EMBL/GenBank/DDBJ whole genome shotgun (WGS) entry which is preliminary data.</text>
</comment>
<dbReference type="EC" id="1.7.1.17" evidence="6"/>
<keyword evidence="4 6" id="KW-0520">NAD</keyword>
<dbReference type="PANTHER" id="PTHR43741">
    <property type="entry name" value="FMN-DEPENDENT NADH-AZOREDUCTASE 1"/>
    <property type="match status" value="1"/>
</dbReference>
<gene>
    <name evidence="6" type="primary">azoR</name>
    <name evidence="8" type="ORF">GCM10023209_18830</name>
</gene>
<dbReference type="InterPro" id="IPR029039">
    <property type="entry name" value="Flavoprotein-like_sf"/>
</dbReference>
<keyword evidence="2 6" id="KW-0288">FMN</keyword>
<keyword evidence="1 6" id="KW-0285">Flavoprotein</keyword>
<dbReference type="InterPro" id="IPR050104">
    <property type="entry name" value="FMN-dep_NADH:Q_OxRdtase_AzoR1"/>
</dbReference>
<comment type="function">
    <text evidence="6">Quinone reductase that provides resistance to thiol-specific stress caused by electrophilic quinones.</text>
</comment>
<feature type="binding site" evidence="6">
    <location>
        <begin position="17"/>
        <end position="19"/>
    </location>
    <ligand>
        <name>FMN</name>
        <dbReference type="ChEBI" id="CHEBI:58210"/>
    </ligand>
</feature>
<evidence type="ECO:0000259" key="7">
    <source>
        <dbReference type="Pfam" id="PF02525"/>
    </source>
</evidence>
<keyword evidence="9" id="KW-1185">Reference proteome</keyword>
<proteinExistence type="inferred from homology"/>